<organism evidence="2 4">
    <name type="scientific">Peptostreptococcus anaerobius</name>
    <dbReference type="NCBI Taxonomy" id="1261"/>
    <lineage>
        <taxon>Bacteria</taxon>
        <taxon>Bacillati</taxon>
        <taxon>Bacillota</taxon>
        <taxon>Clostridia</taxon>
        <taxon>Peptostreptococcales</taxon>
        <taxon>Peptostreptococcaceae</taxon>
        <taxon>Peptostreptococcus</taxon>
    </lineage>
</organism>
<accession>A0A135YUG7</accession>
<dbReference type="eggNOG" id="COG2501">
    <property type="taxonomic scope" value="Bacteria"/>
</dbReference>
<name>A0A135YUG7_9FIRM</name>
<evidence type="ECO:0000313" key="2">
    <source>
        <dbReference type="EMBL" id="KXI13022.1"/>
    </source>
</evidence>
<reference evidence="2 4" key="1">
    <citation type="submission" date="2016-02" db="EMBL/GenBank/DDBJ databases">
        <authorList>
            <person name="Wen L."/>
            <person name="He K."/>
            <person name="Yang H."/>
        </authorList>
    </citation>
    <scope>NUCLEOTIDE SEQUENCE [LARGE SCALE GENOMIC DNA]</scope>
    <source>
        <strain evidence="2 4">MJR8628A</strain>
    </source>
</reference>
<reference evidence="3 5" key="2">
    <citation type="submission" date="2018-06" db="EMBL/GenBank/DDBJ databases">
        <authorList>
            <consortium name="Pathogen Informatics"/>
            <person name="Doyle S."/>
        </authorList>
    </citation>
    <scope>NUCLEOTIDE SEQUENCE [LARGE SCALE GENOMIC DNA]</scope>
    <source>
        <strain evidence="3 5">NCTC11460</strain>
    </source>
</reference>
<dbReference type="EMBL" id="UGTB01000004">
    <property type="protein sequence ID" value="SUB61862.1"/>
    <property type="molecule type" value="Genomic_DNA"/>
</dbReference>
<proteinExistence type="predicted"/>
<dbReference type="PATRIC" id="fig|1261.3.peg.26"/>
<dbReference type="GO" id="GO:0003723">
    <property type="term" value="F:RNA binding"/>
    <property type="evidence" value="ECO:0007669"/>
    <property type="project" value="UniProtKB-KW"/>
</dbReference>
<dbReference type="RefSeq" id="WP_002843078.1">
    <property type="nucleotide sequence ID" value="NZ_CAMPYD010000003.1"/>
</dbReference>
<dbReference type="AlphaFoldDB" id="A0A135YUG7"/>
<dbReference type="InterPro" id="IPR036986">
    <property type="entry name" value="S4_RNA-bd_sf"/>
</dbReference>
<keyword evidence="1" id="KW-0694">RNA-binding</keyword>
<dbReference type="CDD" id="cd00165">
    <property type="entry name" value="S4"/>
    <property type="match status" value="1"/>
</dbReference>
<dbReference type="Pfam" id="PF13275">
    <property type="entry name" value="S4_2"/>
    <property type="match status" value="1"/>
</dbReference>
<dbReference type="SUPFAM" id="SSF55174">
    <property type="entry name" value="Alpha-L RNA-binding motif"/>
    <property type="match status" value="1"/>
</dbReference>
<dbReference type="PROSITE" id="PS50889">
    <property type="entry name" value="S4"/>
    <property type="match status" value="1"/>
</dbReference>
<dbReference type="Gene3D" id="3.10.290.10">
    <property type="entry name" value="RNA-binding S4 domain"/>
    <property type="match status" value="1"/>
</dbReference>
<evidence type="ECO:0000256" key="1">
    <source>
        <dbReference type="PROSITE-ProRule" id="PRU00182"/>
    </source>
</evidence>
<dbReference type="EMBL" id="LSQZ01000035">
    <property type="protein sequence ID" value="KXI13022.1"/>
    <property type="molecule type" value="Genomic_DNA"/>
</dbReference>
<evidence type="ECO:0000313" key="4">
    <source>
        <dbReference type="Proteomes" id="UP000070326"/>
    </source>
</evidence>
<dbReference type="Proteomes" id="UP000070326">
    <property type="component" value="Unassembled WGS sequence"/>
</dbReference>
<evidence type="ECO:0000313" key="3">
    <source>
        <dbReference type="EMBL" id="SUB61862.1"/>
    </source>
</evidence>
<dbReference type="GeneID" id="79842194"/>
<evidence type="ECO:0000313" key="5">
    <source>
        <dbReference type="Proteomes" id="UP000255101"/>
    </source>
</evidence>
<gene>
    <name evidence="2" type="ORF">HMPREF3195_00915</name>
    <name evidence="3" type="ORF">NCTC11460_01852</name>
</gene>
<sequence>MKNIKIESEFIKLDQFLKLADIASTGGEAKVMIMSEDIKVNSQVATQRGKKLVRGDIVTYMNDDYMVK</sequence>
<dbReference type="STRING" id="1261.HMPREF3195_00915"/>
<dbReference type="Proteomes" id="UP000255101">
    <property type="component" value="Unassembled WGS sequence"/>
</dbReference>
<protein>
    <submittedName>
        <fullName evidence="2">S4 domain protein</fullName>
    </submittedName>
</protein>